<proteinExistence type="predicted"/>
<protein>
    <submittedName>
        <fullName evidence="2">Uncharacterized protein</fullName>
    </submittedName>
</protein>
<evidence type="ECO:0000313" key="2">
    <source>
        <dbReference type="EMBL" id="ONK80549.1"/>
    </source>
</evidence>
<feature type="region of interest" description="Disordered" evidence="1">
    <location>
        <begin position="56"/>
        <end position="97"/>
    </location>
</feature>
<keyword evidence="3" id="KW-1185">Reference proteome</keyword>
<organism evidence="2 3">
    <name type="scientific">Asparagus officinalis</name>
    <name type="common">Garden asparagus</name>
    <dbReference type="NCBI Taxonomy" id="4686"/>
    <lineage>
        <taxon>Eukaryota</taxon>
        <taxon>Viridiplantae</taxon>
        <taxon>Streptophyta</taxon>
        <taxon>Embryophyta</taxon>
        <taxon>Tracheophyta</taxon>
        <taxon>Spermatophyta</taxon>
        <taxon>Magnoliopsida</taxon>
        <taxon>Liliopsida</taxon>
        <taxon>Asparagales</taxon>
        <taxon>Asparagaceae</taxon>
        <taxon>Asparagoideae</taxon>
        <taxon>Asparagus</taxon>
    </lineage>
</organism>
<evidence type="ECO:0000313" key="3">
    <source>
        <dbReference type="Proteomes" id="UP000243459"/>
    </source>
</evidence>
<accession>A0A5P1FU66</accession>
<sequence length="97" mass="10603">MRSKSGDTTGGCTNKGGTDVCVMGSIKVECAAIDAMEDDVSDVHVGEIDSGMANFDDEKKRRRTSTTRVGDEKKWRSLTTSTRARPSTNFIDKRRGL</sequence>
<gene>
    <name evidence="2" type="ORF">A4U43_C01F19050</name>
</gene>
<dbReference type="EMBL" id="CM007381">
    <property type="protein sequence ID" value="ONK80549.1"/>
    <property type="molecule type" value="Genomic_DNA"/>
</dbReference>
<dbReference type="Proteomes" id="UP000243459">
    <property type="component" value="Chromosome 1"/>
</dbReference>
<reference evidence="3" key="1">
    <citation type="journal article" date="2017" name="Nat. Commun.">
        <title>The asparagus genome sheds light on the origin and evolution of a young Y chromosome.</title>
        <authorList>
            <person name="Harkess A."/>
            <person name="Zhou J."/>
            <person name="Xu C."/>
            <person name="Bowers J.E."/>
            <person name="Van der Hulst R."/>
            <person name="Ayyampalayam S."/>
            <person name="Mercati F."/>
            <person name="Riccardi P."/>
            <person name="McKain M.R."/>
            <person name="Kakrana A."/>
            <person name="Tang H."/>
            <person name="Ray J."/>
            <person name="Groenendijk J."/>
            <person name="Arikit S."/>
            <person name="Mathioni S.M."/>
            <person name="Nakano M."/>
            <person name="Shan H."/>
            <person name="Telgmann-Rauber A."/>
            <person name="Kanno A."/>
            <person name="Yue Z."/>
            <person name="Chen H."/>
            <person name="Li W."/>
            <person name="Chen Y."/>
            <person name="Xu X."/>
            <person name="Zhang Y."/>
            <person name="Luo S."/>
            <person name="Chen H."/>
            <person name="Gao J."/>
            <person name="Mao Z."/>
            <person name="Pires J.C."/>
            <person name="Luo M."/>
            <person name="Kudrna D."/>
            <person name="Wing R.A."/>
            <person name="Meyers B.C."/>
            <person name="Yi K."/>
            <person name="Kong H."/>
            <person name="Lavrijsen P."/>
            <person name="Sunseri F."/>
            <person name="Falavigna A."/>
            <person name="Ye Y."/>
            <person name="Leebens-Mack J.H."/>
            <person name="Chen G."/>
        </authorList>
    </citation>
    <scope>NUCLEOTIDE SEQUENCE [LARGE SCALE GENOMIC DNA]</scope>
    <source>
        <strain evidence="3">cv. DH0086</strain>
    </source>
</reference>
<evidence type="ECO:0000256" key="1">
    <source>
        <dbReference type="SAM" id="MobiDB-lite"/>
    </source>
</evidence>
<feature type="compositionally biased region" description="Polar residues" evidence="1">
    <location>
        <begin position="77"/>
        <end position="90"/>
    </location>
</feature>
<dbReference type="AlphaFoldDB" id="A0A5P1FU66"/>
<dbReference type="Gramene" id="ONK80549">
    <property type="protein sequence ID" value="ONK80549"/>
    <property type="gene ID" value="A4U43_C01F19050"/>
</dbReference>
<name>A0A5P1FU66_ASPOF</name>